<dbReference type="Proteomes" id="UP001139150">
    <property type="component" value="Unassembled WGS sequence"/>
</dbReference>
<dbReference type="EMBL" id="JAKRYL010000002">
    <property type="protein sequence ID" value="MCL7746028.1"/>
    <property type="molecule type" value="Genomic_DNA"/>
</dbReference>
<evidence type="ECO:0000313" key="2">
    <source>
        <dbReference type="Proteomes" id="UP001139150"/>
    </source>
</evidence>
<proteinExistence type="predicted"/>
<accession>A0A9X1ZWP0</accession>
<sequence>MLPLTKKAWISFFSPYFPRKKNQVSLESLVKEKANLSSEVCNVEDHWLLLCNNIYVDIREASLFDENLRALEIDQIKEGDIVDVWIEENEVIRTYPALATARMVRTKSDLH</sequence>
<dbReference type="RefSeq" id="WP_250094957.1">
    <property type="nucleotide sequence ID" value="NZ_JAKRYL010000002.1"/>
</dbReference>
<comment type="caution">
    <text evidence="1">The sequence shown here is derived from an EMBL/GenBank/DDBJ whole genome shotgun (WGS) entry which is preliminary data.</text>
</comment>
<dbReference type="AlphaFoldDB" id="A0A9X1ZWP0"/>
<name>A0A9X1ZWP0_9BACI</name>
<evidence type="ECO:0000313" key="1">
    <source>
        <dbReference type="EMBL" id="MCL7746028.1"/>
    </source>
</evidence>
<reference evidence="1" key="1">
    <citation type="submission" date="2022-02" db="EMBL/GenBank/DDBJ databases">
        <title>Halalkalibacter sp. nov. isolated from Lonar Lake, India.</title>
        <authorList>
            <person name="Joshi A."/>
            <person name="Thite S."/>
            <person name="Lodha T."/>
        </authorList>
    </citation>
    <scope>NUCLEOTIDE SEQUENCE</scope>
    <source>
        <strain evidence="1">MEB205</strain>
    </source>
</reference>
<protein>
    <submittedName>
        <fullName evidence="1">Uncharacterized protein</fullName>
    </submittedName>
</protein>
<organism evidence="1 2">
    <name type="scientific">Halalkalibacter alkaliphilus</name>
    <dbReference type="NCBI Taxonomy" id="2917993"/>
    <lineage>
        <taxon>Bacteria</taxon>
        <taxon>Bacillati</taxon>
        <taxon>Bacillota</taxon>
        <taxon>Bacilli</taxon>
        <taxon>Bacillales</taxon>
        <taxon>Bacillaceae</taxon>
        <taxon>Halalkalibacter</taxon>
    </lineage>
</organism>
<gene>
    <name evidence="1" type="ORF">MF646_02725</name>
</gene>
<keyword evidence="2" id="KW-1185">Reference proteome</keyword>